<evidence type="ECO:0000313" key="6">
    <source>
        <dbReference type="Proteomes" id="UP000242474"/>
    </source>
</evidence>
<evidence type="ECO:0000313" key="5">
    <source>
        <dbReference type="EMBL" id="PIA14765.1"/>
    </source>
</evidence>
<dbReference type="GO" id="GO:0000228">
    <property type="term" value="C:nuclear chromosome"/>
    <property type="evidence" value="ECO:0007669"/>
    <property type="project" value="TreeGrafter"/>
</dbReference>
<dbReference type="InterPro" id="IPR052605">
    <property type="entry name" value="Fungal_trans_regulator"/>
</dbReference>
<dbReference type="InterPro" id="IPR024061">
    <property type="entry name" value="NDT80_DNA-bd_dom"/>
</dbReference>
<dbReference type="PANTHER" id="PTHR35144">
    <property type="entry name" value="MEIOSIS-SPECIFIC TRANSCRIPTION FACTOR NDT80"/>
    <property type="match status" value="1"/>
</dbReference>
<gene>
    <name evidence="5" type="ORF">COEREDRAFT_82513</name>
</gene>
<dbReference type="Proteomes" id="UP000242474">
    <property type="component" value="Unassembled WGS sequence"/>
</dbReference>
<keyword evidence="1 2" id="KW-0238">DNA-binding</keyword>
<reference evidence="5 6" key="1">
    <citation type="journal article" date="2015" name="Genome Biol. Evol.">
        <title>Phylogenomic analyses indicate that early fungi evolved digesting cell walls of algal ancestors of land plants.</title>
        <authorList>
            <person name="Chang Y."/>
            <person name="Wang S."/>
            <person name="Sekimoto S."/>
            <person name="Aerts A.L."/>
            <person name="Choi C."/>
            <person name="Clum A."/>
            <person name="LaButti K.M."/>
            <person name="Lindquist E.A."/>
            <person name="Yee Ngan C."/>
            <person name="Ohm R.A."/>
            <person name="Salamov A.A."/>
            <person name="Grigoriev I.V."/>
            <person name="Spatafora J.W."/>
            <person name="Berbee M.L."/>
        </authorList>
    </citation>
    <scope>NUCLEOTIDE SEQUENCE [LARGE SCALE GENOMIC DNA]</scope>
    <source>
        <strain evidence="5 6">NRRL 1564</strain>
    </source>
</reference>
<dbReference type="PROSITE" id="PS51517">
    <property type="entry name" value="NDT80"/>
    <property type="match status" value="1"/>
</dbReference>
<dbReference type="Gene3D" id="2.60.40.1390">
    <property type="entry name" value="NDT80 DNA-binding domain"/>
    <property type="match status" value="1"/>
</dbReference>
<protein>
    <submittedName>
        <fullName evidence="5">p53-like transcription factor</fullName>
    </submittedName>
</protein>
<evidence type="ECO:0000256" key="1">
    <source>
        <dbReference type="ARBA" id="ARBA00023125"/>
    </source>
</evidence>
<dbReference type="SUPFAM" id="SSF49417">
    <property type="entry name" value="p53-like transcription factors"/>
    <property type="match status" value="1"/>
</dbReference>
<accession>A0A2G5B6X4</accession>
<dbReference type="OrthoDB" id="2288358at2759"/>
<evidence type="ECO:0000256" key="2">
    <source>
        <dbReference type="PROSITE-ProRule" id="PRU00850"/>
    </source>
</evidence>
<keyword evidence="6" id="KW-1185">Reference proteome</keyword>
<feature type="domain" description="NDT80" evidence="4">
    <location>
        <begin position="1"/>
        <end position="219"/>
    </location>
</feature>
<dbReference type="GO" id="GO:0003677">
    <property type="term" value="F:DNA binding"/>
    <property type="evidence" value="ECO:0007669"/>
    <property type="project" value="UniProtKB-KW"/>
</dbReference>
<feature type="region of interest" description="Disordered" evidence="3">
    <location>
        <begin position="337"/>
        <end position="360"/>
    </location>
</feature>
<dbReference type="Pfam" id="PF05224">
    <property type="entry name" value="NDT80_PhoG"/>
    <property type="match status" value="1"/>
</dbReference>
<name>A0A2G5B6X4_COERN</name>
<evidence type="ECO:0000259" key="4">
    <source>
        <dbReference type="PROSITE" id="PS51517"/>
    </source>
</evidence>
<dbReference type="GO" id="GO:0045944">
    <property type="term" value="P:positive regulation of transcription by RNA polymerase II"/>
    <property type="evidence" value="ECO:0007669"/>
    <property type="project" value="TreeGrafter"/>
</dbReference>
<dbReference type="GO" id="GO:0003700">
    <property type="term" value="F:DNA-binding transcription factor activity"/>
    <property type="evidence" value="ECO:0007669"/>
    <property type="project" value="UniProtKB-UniRule"/>
</dbReference>
<sequence>MPQEGQQQPRAFFGKAQQHCELYSGDKTTQYIACLSPQVDRGFFLANEDWTCYRRNYFQVSCTFSLVGAVPASGGTAAINGSTATGCVAVVNGVMHRVTRFLIGLSAQVLEDGKIVELVQHTPKRDKGPQMTPQPQPALPTDIAAQNGSTGSNTVCFERIQFKTATANNGKRRAAQQYYMLEVLLLADCENGGRILVASSTSAPIVVRGRSPGHYADATMHHRTVSSNDAHELQQHTEMQQDDSENSAAVAAAIAAAAGYDFSANSMVQALSRIGAPAPHPQEILDRAQTMTASASLPGLQSSHSGIADTLPSDTLPADLSFIAATMADSTGNTASQHAHLLDIHPPPTPSDPSSDMSLL</sequence>
<organism evidence="5 6">
    <name type="scientific">Coemansia reversa (strain ATCC 12441 / NRRL 1564)</name>
    <dbReference type="NCBI Taxonomy" id="763665"/>
    <lineage>
        <taxon>Eukaryota</taxon>
        <taxon>Fungi</taxon>
        <taxon>Fungi incertae sedis</taxon>
        <taxon>Zoopagomycota</taxon>
        <taxon>Kickxellomycotina</taxon>
        <taxon>Kickxellomycetes</taxon>
        <taxon>Kickxellales</taxon>
        <taxon>Kickxellaceae</taxon>
        <taxon>Coemansia</taxon>
    </lineage>
</organism>
<dbReference type="EMBL" id="KZ303513">
    <property type="protein sequence ID" value="PIA14765.1"/>
    <property type="molecule type" value="Genomic_DNA"/>
</dbReference>
<proteinExistence type="predicted"/>
<dbReference type="InterPro" id="IPR008967">
    <property type="entry name" value="p53-like_TF_DNA-bd_sf"/>
</dbReference>
<dbReference type="AlphaFoldDB" id="A0A2G5B6X4"/>
<dbReference type="PANTHER" id="PTHR35144:SF2">
    <property type="entry name" value="MEIOSIS-SPECIFIC TRANSCRIPTION FACTOR NDT80"/>
    <property type="match status" value="1"/>
</dbReference>
<evidence type="ECO:0000256" key="3">
    <source>
        <dbReference type="SAM" id="MobiDB-lite"/>
    </source>
</evidence>
<dbReference type="GO" id="GO:0051321">
    <property type="term" value="P:meiotic cell cycle"/>
    <property type="evidence" value="ECO:0007669"/>
    <property type="project" value="TreeGrafter"/>
</dbReference>
<feature type="DNA-binding region" description="NDT80" evidence="2">
    <location>
        <begin position="1"/>
        <end position="219"/>
    </location>
</feature>
<dbReference type="InterPro" id="IPR037141">
    <property type="entry name" value="NDT80_DNA-bd_dom_sf"/>
</dbReference>